<reference evidence="7 8" key="1">
    <citation type="submission" date="2006-02" db="EMBL/GenBank/DDBJ databases">
        <authorList>
            <person name="Waterbury J."/>
            <person name="Ferriera S."/>
            <person name="Johnson J."/>
            <person name="Kravitz S."/>
            <person name="Halpern A."/>
            <person name="Remington K."/>
            <person name="Beeson K."/>
            <person name="Tran B."/>
            <person name="Rogers Y.-H."/>
            <person name="Friedman R."/>
            <person name="Venter J.C."/>
        </authorList>
    </citation>
    <scope>NUCLEOTIDE SEQUENCE [LARGE SCALE GENOMIC DNA]</scope>
    <source>
        <strain evidence="7 8">Nb-231</strain>
    </source>
</reference>
<dbReference type="InterPro" id="IPR001633">
    <property type="entry name" value="EAL_dom"/>
</dbReference>
<dbReference type="CDD" id="cd00130">
    <property type="entry name" value="PAS"/>
    <property type="match status" value="3"/>
</dbReference>
<dbReference type="PROSITE" id="PS50112">
    <property type="entry name" value="PAS"/>
    <property type="match status" value="2"/>
</dbReference>
<dbReference type="SMART" id="SM00052">
    <property type="entry name" value="EAL"/>
    <property type="match status" value="1"/>
</dbReference>
<dbReference type="NCBIfam" id="TIGR00254">
    <property type="entry name" value="GGDEF"/>
    <property type="match status" value="1"/>
</dbReference>
<dbReference type="InterPro" id="IPR052155">
    <property type="entry name" value="Biofilm_reg_signaling"/>
</dbReference>
<dbReference type="GO" id="GO:0006355">
    <property type="term" value="P:regulation of DNA-templated transcription"/>
    <property type="evidence" value="ECO:0007669"/>
    <property type="project" value="InterPro"/>
</dbReference>
<dbReference type="SUPFAM" id="SSF141868">
    <property type="entry name" value="EAL domain-like"/>
    <property type="match status" value="1"/>
</dbReference>
<keyword evidence="2" id="KW-1133">Transmembrane helix</keyword>
<feature type="domain" description="EAL" evidence="5">
    <location>
        <begin position="622"/>
        <end position="877"/>
    </location>
</feature>
<evidence type="ECO:0000256" key="2">
    <source>
        <dbReference type="SAM" id="Phobius"/>
    </source>
</evidence>
<dbReference type="SUPFAM" id="SSF55073">
    <property type="entry name" value="Nucleotide cyclase"/>
    <property type="match status" value="1"/>
</dbReference>
<evidence type="ECO:0000259" key="5">
    <source>
        <dbReference type="PROSITE" id="PS50883"/>
    </source>
</evidence>
<dbReference type="InterPro" id="IPR035965">
    <property type="entry name" value="PAS-like_dom_sf"/>
</dbReference>
<dbReference type="PANTHER" id="PTHR44757:SF2">
    <property type="entry name" value="BIOFILM ARCHITECTURE MAINTENANCE PROTEIN MBAA"/>
    <property type="match status" value="1"/>
</dbReference>
<dbReference type="eggNOG" id="COG5001">
    <property type="taxonomic scope" value="Bacteria"/>
</dbReference>
<dbReference type="InterPro" id="IPR000160">
    <property type="entry name" value="GGDEF_dom"/>
</dbReference>
<dbReference type="Pfam" id="PF00989">
    <property type="entry name" value="PAS"/>
    <property type="match status" value="1"/>
</dbReference>
<feature type="domain" description="GGDEF" evidence="6">
    <location>
        <begin position="475"/>
        <end position="613"/>
    </location>
</feature>
<proteinExistence type="predicted"/>
<dbReference type="CDD" id="cd01948">
    <property type="entry name" value="EAL"/>
    <property type="match status" value="1"/>
</dbReference>
<keyword evidence="2" id="KW-0812">Transmembrane</keyword>
<dbReference type="OrthoDB" id="7053140at2"/>
<sequence length="881" mass="98373">MVTTDFCGLIDMRIHSRTWLFGLTGAALLFAAFWQAGFDVQAAVVIAAMGGGALGGLIAESRCSLGRPESGQYRFMVERAEEGIAILQDGRIVFANPSLGAILRCRQQQLLGQPFERYVPASQRGRVRAIHRRQIDGEAASHCYEMELLHADGCEISVQVRSHVEDQGGQVLQFVFVRDISVQRAAAEQVRALNEYMDSIIDNADIWLNTLDKEGRIVIWNKAAERISGYRRDEVQGRTDIWSWLYPDEAYRDWIFSHAMDILERGTVAFDLETTIRTKDSRQIILSWRSRMLTNTAGETVGSIAVARDVTLERRAEEALQLHASVFETAEPLAIANRERVFLRVNHAFTRMFGYPAEEITGRTLLELQPDQSPEDLFARLWGELEATDQWSGELWERRRDGTLIPVRLTMSTVRDGEGTITHYVAHWQDISERKTFEAQIQCQALYDPLTGLPNRRLANSRLEQELGRAQRLTGFGALLFLDLDRFKQINDAHGHAIGDALLASIAQRLQNLLRIEDMVARLGGDEFVVLLGSEPGTRDEAAARAHRVGEKILAAIREPIAIDAYELSVSASVGIALYPDVDMNAADLLQRADSAMYRAKEDGRNTIHFFAETSRTELEYRQSRFCEHHPSVDDEQLLLSYQPIADIRGRLASIEALVRWQSSERGLCLPTRFLTVVEETGLTAAVECWALSAICRKLAAWQSVGVFPNWLRLAVNISPQLLTLHDFPRHLRRILRDSGVQPQALVLEITEAALCNDMQQLAGAMRATRGWGIGFSVDEFGIGHTSLAQLELLPIDTVKIAQTLVAEVPGDAAKARALETALRMAGRLGVDVAAEGIDTHEQFDCLRSGGCRLFQGSCVSAPLTEEALIALLRTDRIEVH</sequence>
<keyword evidence="2" id="KW-0472">Membrane</keyword>
<dbReference type="PANTHER" id="PTHR44757">
    <property type="entry name" value="DIGUANYLATE CYCLASE DGCP"/>
    <property type="match status" value="1"/>
</dbReference>
<evidence type="ECO:0000259" key="4">
    <source>
        <dbReference type="PROSITE" id="PS50113"/>
    </source>
</evidence>
<dbReference type="SMART" id="SM00267">
    <property type="entry name" value="GGDEF"/>
    <property type="match status" value="1"/>
</dbReference>
<dbReference type="Gene3D" id="3.20.20.450">
    <property type="entry name" value="EAL domain"/>
    <property type="match status" value="1"/>
</dbReference>
<dbReference type="PROSITE" id="PS50887">
    <property type="entry name" value="GGDEF"/>
    <property type="match status" value="1"/>
</dbReference>
<dbReference type="SMART" id="SM00086">
    <property type="entry name" value="PAC"/>
    <property type="match status" value="3"/>
</dbReference>
<dbReference type="HOGENOM" id="CLU_000445_70_20_6"/>
<organism evidence="7 8">
    <name type="scientific">Nitrococcus mobilis Nb-231</name>
    <dbReference type="NCBI Taxonomy" id="314278"/>
    <lineage>
        <taxon>Bacteria</taxon>
        <taxon>Pseudomonadati</taxon>
        <taxon>Pseudomonadota</taxon>
        <taxon>Gammaproteobacteria</taxon>
        <taxon>Chromatiales</taxon>
        <taxon>Ectothiorhodospiraceae</taxon>
        <taxon>Nitrococcus</taxon>
    </lineage>
</organism>
<dbReference type="NCBIfam" id="TIGR00229">
    <property type="entry name" value="sensory_box"/>
    <property type="match status" value="3"/>
</dbReference>
<dbReference type="CDD" id="cd01949">
    <property type="entry name" value="GGDEF"/>
    <property type="match status" value="1"/>
</dbReference>
<dbReference type="InterPro" id="IPR013767">
    <property type="entry name" value="PAS_fold"/>
</dbReference>
<dbReference type="Pfam" id="PF00563">
    <property type="entry name" value="EAL"/>
    <property type="match status" value="1"/>
</dbReference>
<dbReference type="InterPro" id="IPR001610">
    <property type="entry name" value="PAC"/>
</dbReference>
<dbReference type="InterPro" id="IPR000700">
    <property type="entry name" value="PAS-assoc_C"/>
</dbReference>
<dbReference type="PROSITE" id="PS50883">
    <property type="entry name" value="EAL"/>
    <property type="match status" value="1"/>
</dbReference>
<feature type="transmembrane region" description="Helical" evidence="2">
    <location>
        <begin position="18"/>
        <end position="36"/>
    </location>
</feature>
<dbReference type="SMART" id="SM00091">
    <property type="entry name" value="PAS"/>
    <property type="match status" value="3"/>
</dbReference>
<dbReference type="STRING" id="314278.NB231_17378"/>
<dbReference type="Gene3D" id="3.30.70.270">
    <property type="match status" value="1"/>
</dbReference>
<protein>
    <submittedName>
        <fullName evidence="7">Sensory box protein</fullName>
    </submittedName>
</protein>
<dbReference type="InterPro" id="IPR043128">
    <property type="entry name" value="Rev_trsase/Diguanyl_cyclase"/>
</dbReference>
<feature type="domain" description="PAS" evidence="3">
    <location>
        <begin position="312"/>
        <end position="376"/>
    </location>
</feature>
<evidence type="ECO:0000256" key="1">
    <source>
        <dbReference type="ARBA" id="ARBA00001946"/>
    </source>
</evidence>
<dbReference type="InterPro" id="IPR035919">
    <property type="entry name" value="EAL_sf"/>
</dbReference>
<feature type="domain" description="PAC" evidence="4">
    <location>
        <begin position="270"/>
        <end position="322"/>
    </location>
</feature>
<evidence type="ECO:0000259" key="3">
    <source>
        <dbReference type="PROSITE" id="PS50112"/>
    </source>
</evidence>
<dbReference type="GO" id="GO:0003824">
    <property type="term" value="F:catalytic activity"/>
    <property type="evidence" value="ECO:0007669"/>
    <property type="project" value="UniProtKB-ARBA"/>
</dbReference>
<dbReference type="FunFam" id="3.30.70.270:FF:000001">
    <property type="entry name" value="Diguanylate cyclase domain protein"/>
    <property type="match status" value="1"/>
</dbReference>
<keyword evidence="8" id="KW-1185">Reference proteome</keyword>
<dbReference type="EMBL" id="AAOF01000001">
    <property type="protein sequence ID" value="EAR23614.1"/>
    <property type="molecule type" value="Genomic_DNA"/>
</dbReference>
<gene>
    <name evidence="7" type="ORF">NB231_17378</name>
</gene>
<evidence type="ECO:0000313" key="8">
    <source>
        <dbReference type="Proteomes" id="UP000003374"/>
    </source>
</evidence>
<dbReference type="InterPro" id="IPR000014">
    <property type="entry name" value="PAS"/>
</dbReference>
<dbReference type="PROSITE" id="PS50113">
    <property type="entry name" value="PAC"/>
    <property type="match status" value="2"/>
</dbReference>
<feature type="domain" description="PAS" evidence="3">
    <location>
        <begin position="193"/>
        <end position="249"/>
    </location>
</feature>
<comment type="cofactor">
    <cofactor evidence="1">
        <name>Mg(2+)</name>
        <dbReference type="ChEBI" id="CHEBI:18420"/>
    </cofactor>
</comment>
<dbReference type="Pfam" id="PF00990">
    <property type="entry name" value="GGDEF"/>
    <property type="match status" value="1"/>
</dbReference>
<name>A4BMS6_9GAMM</name>
<dbReference type="Pfam" id="PF13426">
    <property type="entry name" value="PAS_9"/>
    <property type="match status" value="2"/>
</dbReference>
<dbReference type="RefSeq" id="WP_005005139.1">
    <property type="nucleotide sequence ID" value="NZ_CH672427.1"/>
</dbReference>
<accession>A4BMS6</accession>
<evidence type="ECO:0000259" key="6">
    <source>
        <dbReference type="PROSITE" id="PS50887"/>
    </source>
</evidence>
<dbReference type="Proteomes" id="UP000003374">
    <property type="component" value="Unassembled WGS sequence"/>
</dbReference>
<dbReference type="AlphaFoldDB" id="A4BMS6"/>
<evidence type="ECO:0000313" key="7">
    <source>
        <dbReference type="EMBL" id="EAR23614.1"/>
    </source>
</evidence>
<dbReference type="SUPFAM" id="SSF55785">
    <property type="entry name" value="PYP-like sensor domain (PAS domain)"/>
    <property type="match status" value="3"/>
</dbReference>
<feature type="domain" description="PAC" evidence="4">
    <location>
        <begin position="391"/>
        <end position="443"/>
    </location>
</feature>
<dbReference type="Gene3D" id="3.30.450.20">
    <property type="entry name" value="PAS domain"/>
    <property type="match status" value="3"/>
</dbReference>
<comment type="caution">
    <text evidence="7">The sequence shown here is derived from an EMBL/GenBank/DDBJ whole genome shotgun (WGS) entry which is preliminary data.</text>
</comment>
<dbReference type="InterPro" id="IPR029787">
    <property type="entry name" value="Nucleotide_cyclase"/>
</dbReference>